<evidence type="ECO:0008006" key="3">
    <source>
        <dbReference type="Google" id="ProtNLM"/>
    </source>
</evidence>
<gene>
    <name evidence="1" type="ORF">SAMN02927935_03254</name>
</gene>
<keyword evidence="2" id="KW-1185">Reference proteome</keyword>
<dbReference type="RefSeq" id="WP_238545839.1">
    <property type="nucleotide sequence ID" value="NZ_CBCSIN010000007.1"/>
</dbReference>
<evidence type="ECO:0000313" key="1">
    <source>
        <dbReference type="EMBL" id="SCY98022.1"/>
    </source>
</evidence>
<evidence type="ECO:0000313" key="2">
    <source>
        <dbReference type="Proteomes" id="UP000183031"/>
    </source>
</evidence>
<dbReference type="Pfam" id="PF06551">
    <property type="entry name" value="DUF1120"/>
    <property type="match status" value="1"/>
</dbReference>
<reference evidence="1 2" key="1">
    <citation type="submission" date="2016-10" db="EMBL/GenBank/DDBJ databases">
        <authorList>
            <person name="Varghese N."/>
            <person name="Submissions S."/>
        </authorList>
    </citation>
    <scope>NUCLEOTIDE SEQUENCE [LARGE SCALE GENOMIC DNA]</scope>
    <source>
        <strain evidence="1 2">CGMCC 1.6853</strain>
    </source>
</reference>
<proteinExistence type="predicted"/>
<organism evidence="1 2">
    <name type="scientific">Serratia nematodiphila</name>
    <dbReference type="NCBI Taxonomy" id="458197"/>
    <lineage>
        <taxon>Bacteria</taxon>
        <taxon>Pseudomonadati</taxon>
        <taxon>Pseudomonadota</taxon>
        <taxon>Gammaproteobacteria</taxon>
        <taxon>Enterobacterales</taxon>
        <taxon>Yersiniaceae</taxon>
        <taxon>Serratia</taxon>
    </lineage>
</organism>
<dbReference type="Proteomes" id="UP000183031">
    <property type="component" value="Unassembled WGS sequence"/>
</dbReference>
<dbReference type="EMBL" id="FMUT01000009">
    <property type="protein sequence ID" value="SCY98022.1"/>
    <property type="molecule type" value="Genomic_DNA"/>
</dbReference>
<accession>A0A1G5KBP4</accession>
<sequence length="218" mass="22591">MSMDIHDEKTVISASIAAVLMMANQVSAASMSPELKVKGQMAVPSCQVSIVNDGVFDLGKLSNALVSSTTATALAKSQKQLVVDCEAETFLNFTVVDNREGTASVTGSANFGLGGVNGSGKLGYYKVNALNAAVNGVSSALYSVQKGATTFSTVSSAYVDKNNVTGWAKSGNVQNSGRLFSVMLEVEPYLASSKDMNGPITDSVKLDGSSTLNFAYGI</sequence>
<dbReference type="InterPro" id="IPR010546">
    <property type="entry name" value="DUF1120"/>
</dbReference>
<protein>
    <recommendedName>
        <fullName evidence="3">DUF1120 domain-containing protein</fullName>
    </recommendedName>
</protein>
<comment type="caution">
    <text evidence="1">The sequence shown here is derived from an EMBL/GenBank/DDBJ whole genome shotgun (WGS) entry which is preliminary data.</text>
</comment>
<name>A0A1G5KBP4_9GAMM</name>